<dbReference type="RefSeq" id="WP_121278493.1">
    <property type="nucleotide sequence ID" value="NZ_RBZV01000005.1"/>
</dbReference>
<feature type="compositionally biased region" description="Low complexity" evidence="2">
    <location>
        <begin position="88"/>
        <end position="98"/>
    </location>
</feature>
<accession>A0A494X9U8</accession>
<dbReference type="OrthoDB" id="9104282at2"/>
<dbReference type="EMBL" id="RBZV01000005">
    <property type="protein sequence ID" value="RKP47547.1"/>
    <property type="molecule type" value="Genomic_DNA"/>
</dbReference>
<evidence type="ECO:0000313" key="4">
    <source>
        <dbReference type="EMBL" id="RKP47547.1"/>
    </source>
</evidence>
<keyword evidence="3" id="KW-1133">Transmembrane helix</keyword>
<sequence length="257" mass="26281">MENTLQAARADGGAQFDGRRIELTASGKVVVMAVIAGAAFVGWSVYQRYGAAEPAAVSARHAVLAHEQRAAAPTNTAVVASEPEHAGPSANTSSLASANAPSLAQMTQMLLKERADHNVQTAAWRTVNDANRQQLANLAASLQSLEAKVGALQRAAQATPAARVPREAVAEAAASAKNLSKAADTAKAATDVDVGSLPVESVSAQALGVGSFGNGVVEIGGQKLTAGQLFQAGETIVAIDPVSRSIVTNRRILNVTN</sequence>
<feature type="transmembrane region" description="Helical" evidence="3">
    <location>
        <begin position="29"/>
        <end position="46"/>
    </location>
</feature>
<feature type="region of interest" description="Disordered" evidence="2">
    <location>
        <begin position="79"/>
        <end position="98"/>
    </location>
</feature>
<reference evidence="4 5" key="1">
    <citation type="submission" date="2018-10" db="EMBL/GenBank/DDBJ databases">
        <title>Paraburkholderia sp. 7MK8-2, isolated from soil.</title>
        <authorList>
            <person name="Gao Z.-H."/>
            <person name="Qiu L.-H."/>
        </authorList>
    </citation>
    <scope>NUCLEOTIDE SEQUENCE [LARGE SCALE GENOMIC DNA]</scope>
    <source>
        <strain evidence="4 5">7MK8-2</strain>
    </source>
</reference>
<evidence type="ECO:0000256" key="2">
    <source>
        <dbReference type="SAM" id="MobiDB-lite"/>
    </source>
</evidence>
<evidence type="ECO:0000313" key="5">
    <source>
        <dbReference type="Proteomes" id="UP000280434"/>
    </source>
</evidence>
<keyword evidence="3" id="KW-0812">Transmembrane</keyword>
<evidence type="ECO:0000256" key="3">
    <source>
        <dbReference type="SAM" id="Phobius"/>
    </source>
</evidence>
<dbReference type="AlphaFoldDB" id="A0A494X9U8"/>
<keyword evidence="1" id="KW-0175">Coiled coil</keyword>
<proteinExistence type="predicted"/>
<comment type="caution">
    <text evidence="4">The sequence shown here is derived from an EMBL/GenBank/DDBJ whole genome shotgun (WGS) entry which is preliminary data.</text>
</comment>
<dbReference type="Proteomes" id="UP000280434">
    <property type="component" value="Unassembled WGS sequence"/>
</dbReference>
<gene>
    <name evidence="4" type="ORF">D7S89_15070</name>
</gene>
<organism evidence="4 5">
    <name type="scientific">Trinickia fusca</name>
    <dbReference type="NCBI Taxonomy" id="2419777"/>
    <lineage>
        <taxon>Bacteria</taxon>
        <taxon>Pseudomonadati</taxon>
        <taxon>Pseudomonadota</taxon>
        <taxon>Betaproteobacteria</taxon>
        <taxon>Burkholderiales</taxon>
        <taxon>Burkholderiaceae</taxon>
        <taxon>Trinickia</taxon>
    </lineage>
</organism>
<name>A0A494X9U8_9BURK</name>
<keyword evidence="3" id="KW-0472">Membrane</keyword>
<feature type="coiled-coil region" evidence="1">
    <location>
        <begin position="128"/>
        <end position="155"/>
    </location>
</feature>
<keyword evidence="5" id="KW-1185">Reference proteome</keyword>
<evidence type="ECO:0000256" key="1">
    <source>
        <dbReference type="SAM" id="Coils"/>
    </source>
</evidence>
<protein>
    <submittedName>
        <fullName evidence="4">Uncharacterized protein</fullName>
    </submittedName>
</protein>